<dbReference type="GO" id="GO:0043565">
    <property type="term" value="F:sequence-specific DNA binding"/>
    <property type="evidence" value="ECO:0007669"/>
    <property type="project" value="TreeGrafter"/>
</dbReference>
<dbReference type="GO" id="GO:0003700">
    <property type="term" value="F:DNA-binding transcription factor activity"/>
    <property type="evidence" value="ECO:0007669"/>
    <property type="project" value="InterPro"/>
</dbReference>
<protein>
    <submittedName>
        <fullName evidence="6">LysR family transcriptional regulator</fullName>
    </submittedName>
</protein>
<dbReference type="Pfam" id="PF03466">
    <property type="entry name" value="LysR_substrate"/>
    <property type="match status" value="1"/>
</dbReference>
<dbReference type="PANTHER" id="PTHR30537:SF3">
    <property type="entry name" value="TRANSCRIPTIONAL REGULATORY PROTEIN"/>
    <property type="match status" value="1"/>
</dbReference>
<dbReference type="InterPro" id="IPR036390">
    <property type="entry name" value="WH_DNA-bd_sf"/>
</dbReference>
<dbReference type="InterPro" id="IPR005119">
    <property type="entry name" value="LysR_subst-bd"/>
</dbReference>
<dbReference type="InterPro" id="IPR000847">
    <property type="entry name" value="LysR_HTH_N"/>
</dbReference>
<dbReference type="Gene3D" id="3.40.190.290">
    <property type="match status" value="1"/>
</dbReference>
<feature type="domain" description="HTH lysR-type" evidence="5">
    <location>
        <begin position="11"/>
        <end position="69"/>
    </location>
</feature>
<evidence type="ECO:0000313" key="7">
    <source>
        <dbReference type="Proteomes" id="UP000063953"/>
    </source>
</evidence>
<keyword evidence="2" id="KW-0805">Transcription regulation</keyword>
<dbReference type="InterPro" id="IPR058163">
    <property type="entry name" value="LysR-type_TF_proteobact-type"/>
</dbReference>
<dbReference type="PATRIC" id="fig|1698449.3.peg.678"/>
<reference evidence="6 7" key="1">
    <citation type="journal article" date="2015" name="Genome Announc.">
        <title>Genome Sequences of Oblitimonas alkaliphila gen. nov. sp. nov. (Proposed), a Novel Bacterium of the Pseudomonadaceae Family.</title>
        <authorList>
            <person name="Lauer A.C."/>
            <person name="Nicholson A.C."/>
            <person name="Humrighouse B.W."/>
            <person name="Emery B."/>
            <person name="Drobish A."/>
            <person name="Juieng P."/>
            <person name="Loparev V."/>
            <person name="McQuiston J.R."/>
        </authorList>
    </citation>
    <scope>NUCLEOTIDE SEQUENCE [LARGE SCALE GENOMIC DNA]</scope>
    <source>
        <strain evidence="6 7">E5571</strain>
    </source>
</reference>
<evidence type="ECO:0000259" key="5">
    <source>
        <dbReference type="PROSITE" id="PS50931"/>
    </source>
</evidence>
<dbReference type="SUPFAM" id="SSF46785">
    <property type="entry name" value="Winged helix' DNA-binding domain"/>
    <property type="match status" value="1"/>
</dbReference>
<keyword evidence="4" id="KW-0804">Transcription</keyword>
<evidence type="ECO:0000256" key="4">
    <source>
        <dbReference type="ARBA" id="ARBA00023163"/>
    </source>
</evidence>
<dbReference type="GO" id="GO:0006351">
    <property type="term" value="P:DNA-templated transcription"/>
    <property type="evidence" value="ECO:0007669"/>
    <property type="project" value="TreeGrafter"/>
</dbReference>
<accession>A0A0K1XCW7</accession>
<dbReference type="Gene3D" id="1.10.10.10">
    <property type="entry name" value="Winged helix-like DNA-binding domain superfamily/Winged helix DNA-binding domain"/>
    <property type="match status" value="1"/>
</dbReference>
<comment type="similarity">
    <text evidence="1">Belongs to the LysR transcriptional regulatory family.</text>
</comment>
<sequence length="308" mass="35019">MQKNTKSLSELNWNDVKFFLEVSRVRKATLAAKRLGVDYTTVSRRVQALERSLNTLLFEKSKHAGFVLTEEGQTLLSHAEAIESMMLSAQEQVSGGTTELSGRIRIGCTEGFGNFFLAPKLSEFQTRYPMIGIDVLAVPHFVSLSKREADLAITLERPTSGPYVSSRLCDYRLKLYATQDYLNAHEPIRCINDLHQHAFITYVEDLVFSDQLHYLQHYLSSPSSPLCFTGVLGQYYSALAGHHLAILPCFIAAKDARLIEVLPQEVVVTNSFWISCRQELRQLKRIRVLWDYLRELTEQQQALLMGRA</sequence>
<dbReference type="Pfam" id="PF00126">
    <property type="entry name" value="HTH_1"/>
    <property type="match status" value="1"/>
</dbReference>
<evidence type="ECO:0000256" key="3">
    <source>
        <dbReference type="ARBA" id="ARBA00023125"/>
    </source>
</evidence>
<dbReference type="PANTHER" id="PTHR30537">
    <property type="entry name" value="HTH-TYPE TRANSCRIPTIONAL REGULATOR"/>
    <property type="match status" value="1"/>
</dbReference>
<dbReference type="EMBL" id="CP012365">
    <property type="protein sequence ID" value="AKX59084.1"/>
    <property type="molecule type" value="Genomic_DNA"/>
</dbReference>
<dbReference type="PROSITE" id="PS50931">
    <property type="entry name" value="HTH_LYSR"/>
    <property type="match status" value="1"/>
</dbReference>
<dbReference type="Proteomes" id="UP000063953">
    <property type="component" value="Chromosome"/>
</dbReference>
<proteinExistence type="inferred from homology"/>
<dbReference type="AlphaFoldDB" id="A0A0K1XCW7"/>
<dbReference type="SUPFAM" id="SSF53850">
    <property type="entry name" value="Periplasmic binding protein-like II"/>
    <property type="match status" value="1"/>
</dbReference>
<gene>
    <name evidence="6" type="ORF">AKN88_03400</name>
</gene>
<dbReference type="STRING" id="1697053.AKN87_05440"/>
<name>A0A0K1XCW7_9GAMM</name>
<keyword evidence="7" id="KW-1185">Reference proteome</keyword>
<dbReference type="InterPro" id="IPR036388">
    <property type="entry name" value="WH-like_DNA-bd_sf"/>
</dbReference>
<evidence type="ECO:0000256" key="2">
    <source>
        <dbReference type="ARBA" id="ARBA00023015"/>
    </source>
</evidence>
<keyword evidence="3" id="KW-0238">DNA-binding</keyword>
<organism evidence="6 7">
    <name type="scientific">Thiopseudomonas alkaliphila</name>
    <dbReference type="NCBI Taxonomy" id="1697053"/>
    <lineage>
        <taxon>Bacteria</taxon>
        <taxon>Pseudomonadati</taxon>
        <taxon>Pseudomonadota</taxon>
        <taxon>Gammaproteobacteria</taxon>
        <taxon>Pseudomonadales</taxon>
        <taxon>Pseudomonadaceae</taxon>
        <taxon>Thiopseudomonas</taxon>
    </lineage>
</organism>
<evidence type="ECO:0000313" key="6">
    <source>
        <dbReference type="EMBL" id="AKX59084.1"/>
    </source>
</evidence>
<dbReference type="RefSeq" id="WP_053100100.1">
    <property type="nucleotide sequence ID" value="NZ_CP012365.1"/>
</dbReference>
<evidence type="ECO:0000256" key="1">
    <source>
        <dbReference type="ARBA" id="ARBA00009437"/>
    </source>
</evidence>